<accession>A0ABX0F3H2</accession>
<dbReference type="RefSeq" id="WP_166273962.1">
    <property type="nucleotide sequence ID" value="NZ_JAAFGS010000003.1"/>
</dbReference>
<name>A0ABX0F3H2_9BACL</name>
<reference evidence="3 4" key="1">
    <citation type="submission" date="2020-01" db="EMBL/GenBank/DDBJ databases">
        <title>Polyphasic characterisation and genomic insights into a novel alkali tolerant bacterium VR-M41.</title>
        <authorList>
            <person name="Vemuluri V.R."/>
        </authorList>
    </citation>
    <scope>NUCLEOTIDE SEQUENCE [LARGE SCALE GENOMIC DNA]</scope>
    <source>
        <strain evidence="3 4">VR-M41</strain>
    </source>
</reference>
<evidence type="ECO:0000256" key="1">
    <source>
        <dbReference type="SAM" id="MobiDB-lite"/>
    </source>
</evidence>
<dbReference type="PANTHER" id="PTHR34094:SF1">
    <property type="entry name" value="PROTEIN FAM185A"/>
    <property type="match status" value="1"/>
</dbReference>
<evidence type="ECO:0000259" key="2">
    <source>
        <dbReference type="Pfam" id="PF13349"/>
    </source>
</evidence>
<keyword evidence="4" id="KW-1185">Reference proteome</keyword>
<dbReference type="EMBL" id="JAAFGS010000003">
    <property type="protein sequence ID" value="NGZ75532.1"/>
    <property type="molecule type" value="Genomic_DNA"/>
</dbReference>
<comment type="caution">
    <text evidence="3">The sequence shown here is derived from an EMBL/GenBank/DDBJ whole genome shotgun (WGS) entry which is preliminary data.</text>
</comment>
<feature type="domain" description="DUF4097" evidence="2">
    <location>
        <begin position="112"/>
        <end position="315"/>
    </location>
</feature>
<dbReference type="Gene3D" id="2.160.20.120">
    <property type="match status" value="1"/>
</dbReference>
<dbReference type="PANTHER" id="PTHR34094">
    <property type="match status" value="1"/>
</dbReference>
<dbReference type="Pfam" id="PF13349">
    <property type="entry name" value="DUF4097"/>
    <property type="match status" value="1"/>
</dbReference>
<proteinExistence type="predicted"/>
<protein>
    <submittedName>
        <fullName evidence="3">DUF4097 domain-containing protein</fullName>
    </submittedName>
</protein>
<gene>
    <name evidence="3" type="ORF">GYN08_09375</name>
</gene>
<evidence type="ECO:0000313" key="3">
    <source>
        <dbReference type="EMBL" id="NGZ75532.1"/>
    </source>
</evidence>
<dbReference type="InterPro" id="IPR025164">
    <property type="entry name" value="Toastrack_DUF4097"/>
</dbReference>
<sequence>MKRLSKWAAVALIVIGAGGLIVNFSELGAKVAGPEADPTAPIAPEHIQTAGTAPSAQAIEAAPEKDGKWQKVEKRWEFDSGAFKNLSLSTDYNLHIQVKTDASTDYLELRGVVSPEAAERAFRTGGEADGISLDLTGKPKIQFLSFGSNDADVYLTLGLRDATQLENVSFASSSGTGDFGELTAEKLSIQLSSGDLNARRLSAKHTDLTMTSGSIDVKELDGASRIELSSGNLQIGAMNGDSVIRATSGTIDLTQKNSANLDVEVSSGDISIKPAADFAGVYDVRATSGSIDAPDSPGRNGDTIKVRATSGDISIKP</sequence>
<organism evidence="3 4">
    <name type="scientific">Saccharibacillus alkalitolerans</name>
    <dbReference type="NCBI Taxonomy" id="2705290"/>
    <lineage>
        <taxon>Bacteria</taxon>
        <taxon>Bacillati</taxon>
        <taxon>Bacillota</taxon>
        <taxon>Bacilli</taxon>
        <taxon>Bacillales</taxon>
        <taxon>Paenibacillaceae</taxon>
        <taxon>Saccharibacillus</taxon>
    </lineage>
</organism>
<feature type="region of interest" description="Disordered" evidence="1">
    <location>
        <begin position="290"/>
        <end position="317"/>
    </location>
</feature>
<dbReference type="Proteomes" id="UP000800303">
    <property type="component" value="Unassembled WGS sequence"/>
</dbReference>
<evidence type="ECO:0000313" key="4">
    <source>
        <dbReference type="Proteomes" id="UP000800303"/>
    </source>
</evidence>